<accession>A0A9D2G4Q4</accession>
<name>A0A9D2G4Q4_9FIRM</name>
<evidence type="ECO:0000313" key="9">
    <source>
        <dbReference type="Proteomes" id="UP000824102"/>
    </source>
</evidence>
<dbReference type="InterPro" id="IPR002150">
    <property type="entry name" value="Ribosomal_bL31"/>
</dbReference>
<comment type="caution">
    <text evidence="8">The sequence shown here is derived from an EMBL/GenBank/DDBJ whole genome shotgun (WGS) entry which is preliminary data.</text>
</comment>
<sequence length="67" mass="7482">MKSGIHPKYHEVTVVCACGETFKTGSTKEGDVMKVDICSKCHPFFTGRQKLVDTGGRVDKFKKRYGI</sequence>
<keyword evidence="7" id="KW-0479">Metal-binding</keyword>
<dbReference type="GO" id="GO:0019843">
    <property type="term" value="F:rRNA binding"/>
    <property type="evidence" value="ECO:0007669"/>
    <property type="project" value="UniProtKB-KW"/>
</dbReference>
<reference evidence="8" key="2">
    <citation type="submission" date="2021-04" db="EMBL/GenBank/DDBJ databases">
        <authorList>
            <person name="Gilroy R."/>
        </authorList>
    </citation>
    <scope>NUCLEOTIDE SEQUENCE</scope>
    <source>
        <strain evidence="8">ChiW7-2402</strain>
    </source>
</reference>
<dbReference type="PANTHER" id="PTHR33280">
    <property type="entry name" value="50S RIBOSOMAL PROTEIN L31, CHLOROPLASTIC"/>
    <property type="match status" value="1"/>
</dbReference>
<feature type="binding site" evidence="7">
    <location>
        <position position="16"/>
    </location>
    <ligand>
        <name>Zn(2+)</name>
        <dbReference type="ChEBI" id="CHEBI:29105"/>
    </ligand>
</feature>
<keyword evidence="7" id="KW-0862">Zinc</keyword>
<dbReference type="PANTHER" id="PTHR33280:SF1">
    <property type="entry name" value="LARGE RIBOSOMAL SUBUNIT PROTEIN BL31C"/>
    <property type="match status" value="1"/>
</dbReference>
<dbReference type="HAMAP" id="MF_00501">
    <property type="entry name" value="Ribosomal_bL31_1"/>
    <property type="match status" value="1"/>
</dbReference>
<dbReference type="NCBIfam" id="NF001809">
    <property type="entry name" value="PRK00528.1"/>
    <property type="match status" value="1"/>
</dbReference>
<dbReference type="SUPFAM" id="SSF143800">
    <property type="entry name" value="L28p-like"/>
    <property type="match status" value="1"/>
</dbReference>
<gene>
    <name evidence="7 8" type="primary">rpmE</name>
    <name evidence="8" type="ORF">H9964_03130</name>
</gene>
<protein>
    <recommendedName>
        <fullName evidence="6 7">Large ribosomal subunit protein bL31</fullName>
    </recommendedName>
</protein>
<comment type="subunit">
    <text evidence="7">Part of the 50S ribosomal subunit.</text>
</comment>
<dbReference type="PRINTS" id="PR01249">
    <property type="entry name" value="RIBOSOMALL31"/>
</dbReference>
<dbReference type="EMBL" id="DXBB01000050">
    <property type="protein sequence ID" value="HIZ72558.1"/>
    <property type="molecule type" value="Genomic_DNA"/>
</dbReference>
<evidence type="ECO:0000313" key="8">
    <source>
        <dbReference type="EMBL" id="HIZ72558.1"/>
    </source>
</evidence>
<dbReference type="Proteomes" id="UP000824102">
    <property type="component" value="Unassembled WGS sequence"/>
</dbReference>
<dbReference type="GO" id="GO:0005840">
    <property type="term" value="C:ribosome"/>
    <property type="evidence" value="ECO:0007669"/>
    <property type="project" value="UniProtKB-KW"/>
</dbReference>
<evidence type="ECO:0000256" key="2">
    <source>
        <dbReference type="ARBA" id="ARBA00022730"/>
    </source>
</evidence>
<evidence type="ECO:0000256" key="6">
    <source>
        <dbReference type="ARBA" id="ARBA00035687"/>
    </source>
</evidence>
<evidence type="ECO:0000256" key="3">
    <source>
        <dbReference type="ARBA" id="ARBA00022884"/>
    </source>
</evidence>
<keyword evidence="4 7" id="KW-0689">Ribosomal protein</keyword>
<keyword evidence="2 7" id="KW-0699">rRNA-binding</keyword>
<dbReference type="GO" id="GO:0003735">
    <property type="term" value="F:structural constituent of ribosome"/>
    <property type="evidence" value="ECO:0007669"/>
    <property type="project" value="InterPro"/>
</dbReference>
<dbReference type="InterPro" id="IPR034704">
    <property type="entry name" value="Ribosomal_bL28/bL31-like_sf"/>
</dbReference>
<comment type="function">
    <text evidence="7">Binds the 23S rRNA.</text>
</comment>
<evidence type="ECO:0000256" key="7">
    <source>
        <dbReference type="HAMAP-Rule" id="MF_00501"/>
    </source>
</evidence>
<proteinExistence type="inferred from homology"/>
<dbReference type="GO" id="GO:0046872">
    <property type="term" value="F:metal ion binding"/>
    <property type="evidence" value="ECO:0007669"/>
    <property type="project" value="UniProtKB-KW"/>
</dbReference>
<dbReference type="InterPro" id="IPR027491">
    <property type="entry name" value="Ribosomal_bL31_A"/>
</dbReference>
<evidence type="ECO:0000256" key="5">
    <source>
        <dbReference type="ARBA" id="ARBA00023274"/>
    </source>
</evidence>
<comment type="cofactor">
    <cofactor evidence="7">
        <name>Zn(2+)</name>
        <dbReference type="ChEBI" id="CHEBI:29105"/>
    </cofactor>
    <text evidence="7">Binds 1 zinc ion per subunit.</text>
</comment>
<evidence type="ECO:0000256" key="1">
    <source>
        <dbReference type="ARBA" id="ARBA00009296"/>
    </source>
</evidence>
<feature type="binding site" evidence="7">
    <location>
        <position position="18"/>
    </location>
    <ligand>
        <name>Zn(2+)</name>
        <dbReference type="ChEBI" id="CHEBI:29105"/>
    </ligand>
</feature>
<evidence type="ECO:0000256" key="4">
    <source>
        <dbReference type="ARBA" id="ARBA00022980"/>
    </source>
</evidence>
<reference evidence="8" key="1">
    <citation type="journal article" date="2021" name="PeerJ">
        <title>Extensive microbial diversity within the chicken gut microbiome revealed by metagenomics and culture.</title>
        <authorList>
            <person name="Gilroy R."/>
            <person name="Ravi A."/>
            <person name="Getino M."/>
            <person name="Pursley I."/>
            <person name="Horton D.L."/>
            <person name="Alikhan N.F."/>
            <person name="Baker D."/>
            <person name="Gharbi K."/>
            <person name="Hall N."/>
            <person name="Watson M."/>
            <person name="Adriaenssens E.M."/>
            <person name="Foster-Nyarko E."/>
            <person name="Jarju S."/>
            <person name="Secka A."/>
            <person name="Antonio M."/>
            <person name="Oren A."/>
            <person name="Chaudhuri R.R."/>
            <person name="La Ragione R."/>
            <person name="Hildebrand F."/>
            <person name="Pallen M.J."/>
        </authorList>
    </citation>
    <scope>NUCLEOTIDE SEQUENCE</scope>
    <source>
        <strain evidence="8">ChiW7-2402</strain>
    </source>
</reference>
<dbReference type="InterPro" id="IPR042105">
    <property type="entry name" value="Ribosomal_bL31_sf"/>
</dbReference>
<keyword evidence="5 7" id="KW-0687">Ribonucleoprotein</keyword>
<keyword evidence="3 7" id="KW-0694">RNA-binding</keyword>
<dbReference type="Gene3D" id="4.10.830.30">
    <property type="entry name" value="Ribosomal protein L31"/>
    <property type="match status" value="1"/>
</dbReference>
<dbReference type="GO" id="GO:1990904">
    <property type="term" value="C:ribonucleoprotein complex"/>
    <property type="evidence" value="ECO:0007669"/>
    <property type="project" value="UniProtKB-KW"/>
</dbReference>
<dbReference type="AlphaFoldDB" id="A0A9D2G4Q4"/>
<feature type="binding site" evidence="7">
    <location>
        <position position="38"/>
    </location>
    <ligand>
        <name>Zn(2+)</name>
        <dbReference type="ChEBI" id="CHEBI:29105"/>
    </ligand>
</feature>
<comment type="similarity">
    <text evidence="1 7">Belongs to the bacterial ribosomal protein bL31 family. Type A subfamily.</text>
</comment>
<dbReference type="NCBIfam" id="NF000612">
    <property type="entry name" value="PRK00019.1"/>
    <property type="match status" value="1"/>
</dbReference>
<organism evidence="8 9">
    <name type="scientific">Candidatus Gallimonas intestinavium</name>
    <dbReference type="NCBI Taxonomy" id="2838603"/>
    <lineage>
        <taxon>Bacteria</taxon>
        <taxon>Bacillati</taxon>
        <taxon>Bacillota</taxon>
        <taxon>Clostridia</taxon>
        <taxon>Candidatus Gallimonas</taxon>
    </lineage>
</organism>
<dbReference type="PROSITE" id="PS01143">
    <property type="entry name" value="RIBOSOMAL_L31"/>
    <property type="match status" value="1"/>
</dbReference>
<dbReference type="GO" id="GO:0006412">
    <property type="term" value="P:translation"/>
    <property type="evidence" value="ECO:0007669"/>
    <property type="project" value="UniProtKB-UniRule"/>
</dbReference>
<feature type="binding site" evidence="7">
    <location>
        <position position="41"/>
    </location>
    <ligand>
        <name>Zn(2+)</name>
        <dbReference type="ChEBI" id="CHEBI:29105"/>
    </ligand>
</feature>
<dbReference type="Pfam" id="PF01197">
    <property type="entry name" value="Ribosomal_L31"/>
    <property type="match status" value="1"/>
</dbReference>
<dbReference type="NCBIfam" id="TIGR00105">
    <property type="entry name" value="L31"/>
    <property type="match status" value="1"/>
</dbReference>